<name>A0A0E9PDF0_ANGAN</name>
<accession>A0A0E9PDF0</accession>
<reference evidence="1" key="1">
    <citation type="submission" date="2014-11" db="EMBL/GenBank/DDBJ databases">
        <authorList>
            <person name="Amaro Gonzalez C."/>
        </authorList>
    </citation>
    <scope>NUCLEOTIDE SEQUENCE</scope>
</reference>
<dbReference type="EMBL" id="GBXM01099952">
    <property type="protein sequence ID" value="JAH08625.1"/>
    <property type="molecule type" value="Transcribed_RNA"/>
</dbReference>
<protein>
    <submittedName>
        <fullName evidence="1">Uncharacterized protein</fullName>
    </submittedName>
</protein>
<sequence length="49" mass="5921">MYLLTNYMKYMTNECFPDVYGHYCFNIDYIAIATWLQGGNPMNPKCREW</sequence>
<dbReference type="EMBL" id="GBXM01106487">
    <property type="protein sequence ID" value="JAH02090.1"/>
    <property type="molecule type" value="Transcribed_RNA"/>
</dbReference>
<organism evidence="1">
    <name type="scientific">Anguilla anguilla</name>
    <name type="common">European freshwater eel</name>
    <name type="synonym">Muraena anguilla</name>
    <dbReference type="NCBI Taxonomy" id="7936"/>
    <lineage>
        <taxon>Eukaryota</taxon>
        <taxon>Metazoa</taxon>
        <taxon>Chordata</taxon>
        <taxon>Craniata</taxon>
        <taxon>Vertebrata</taxon>
        <taxon>Euteleostomi</taxon>
        <taxon>Actinopterygii</taxon>
        <taxon>Neopterygii</taxon>
        <taxon>Teleostei</taxon>
        <taxon>Anguilliformes</taxon>
        <taxon>Anguillidae</taxon>
        <taxon>Anguilla</taxon>
    </lineage>
</organism>
<evidence type="ECO:0000313" key="1">
    <source>
        <dbReference type="EMBL" id="JAH02090.1"/>
    </source>
</evidence>
<proteinExistence type="predicted"/>
<dbReference type="AlphaFoldDB" id="A0A0E9PDF0"/>
<reference evidence="1" key="2">
    <citation type="journal article" date="2015" name="Fish Shellfish Immunol.">
        <title>Early steps in the European eel (Anguilla anguilla)-Vibrio vulnificus interaction in the gills: Role of the RtxA13 toxin.</title>
        <authorList>
            <person name="Callol A."/>
            <person name="Pajuelo D."/>
            <person name="Ebbesson L."/>
            <person name="Teles M."/>
            <person name="MacKenzie S."/>
            <person name="Amaro C."/>
        </authorList>
    </citation>
    <scope>NUCLEOTIDE SEQUENCE</scope>
</reference>